<dbReference type="InterPro" id="IPR015000">
    <property type="entry name" value="EipB-like"/>
</dbReference>
<dbReference type="Pfam" id="PF08904">
    <property type="entry name" value="EipB_like"/>
    <property type="match status" value="1"/>
</dbReference>
<dbReference type="EMBL" id="JAVIIS010000030">
    <property type="protein sequence ID" value="MDX8441892.1"/>
    <property type="molecule type" value="Genomic_DNA"/>
</dbReference>
<organism evidence="2 3">
    <name type="scientific">Mesorhizobium australafricanum</name>
    <dbReference type="NCBI Taxonomy" id="3072311"/>
    <lineage>
        <taxon>Bacteria</taxon>
        <taxon>Pseudomonadati</taxon>
        <taxon>Pseudomonadota</taxon>
        <taxon>Alphaproteobacteria</taxon>
        <taxon>Hyphomicrobiales</taxon>
        <taxon>Phyllobacteriaceae</taxon>
        <taxon>Mesorhizobium</taxon>
    </lineage>
</organism>
<name>A0ABU4X402_9HYPH</name>
<feature type="chain" id="PRO_5046472377" evidence="1">
    <location>
        <begin position="25"/>
        <end position="276"/>
    </location>
</feature>
<feature type="signal peptide" evidence="1">
    <location>
        <begin position="1"/>
        <end position="24"/>
    </location>
</feature>
<evidence type="ECO:0000256" key="1">
    <source>
        <dbReference type="SAM" id="SignalP"/>
    </source>
</evidence>
<evidence type="ECO:0000313" key="2">
    <source>
        <dbReference type="EMBL" id="MDX8441892.1"/>
    </source>
</evidence>
<keyword evidence="3" id="KW-1185">Reference proteome</keyword>
<proteinExistence type="predicted"/>
<accession>A0ABU4X402</accession>
<evidence type="ECO:0000313" key="3">
    <source>
        <dbReference type="Proteomes" id="UP001272097"/>
    </source>
</evidence>
<dbReference type="Proteomes" id="UP001272097">
    <property type="component" value="Unassembled WGS sequence"/>
</dbReference>
<comment type="caution">
    <text evidence="2">The sequence shown here is derived from an EMBL/GenBank/DDBJ whole genome shotgun (WGS) entry which is preliminary data.</text>
</comment>
<reference evidence="2 3" key="1">
    <citation type="submission" date="2023-08" db="EMBL/GenBank/DDBJ databases">
        <title>Implementing the SeqCode for naming new Mesorhizobium species isolated from Vachellia karroo root nodules.</title>
        <authorList>
            <person name="Van Lill M."/>
        </authorList>
    </citation>
    <scope>NUCLEOTIDE SEQUENCE [LARGE SCALE GENOMIC DNA]</scope>
    <source>
        <strain evidence="2 3">VK3E</strain>
    </source>
</reference>
<keyword evidence="1" id="KW-0732">Signal</keyword>
<sequence>MRATRLFLAAACLSVAFPMAPAFAVPALQAHRAVYDLTLNKASDRSGITGITGRMVYEFNGSACEGYTVKFRFVTQIVTNDNTRLTDQQTTTFEDAEGKTFSFVTKSFVDQNLDKEVRGMATRGPKGLKVDIDKPEKSSLELAATQFPTQHLVELIGKAEKGENFYQTNLFDGSEDANKVMTTTVIVGKKADSQKTDPEAPALAKLASDKYWPVDIAYFDDTDKSGEEVPEYRISFKLHENGITRDLVMDYGDFSMTGKLVNLSLFDQTKPCPASK</sequence>
<protein>
    <submittedName>
        <fullName evidence="2">Cell envelope integrity EipB family protein</fullName>
    </submittedName>
</protein>
<gene>
    <name evidence="2" type="ORF">RFM51_20085</name>
</gene>
<dbReference type="RefSeq" id="WP_320215855.1">
    <property type="nucleotide sequence ID" value="NZ_JAVIIS010000030.1"/>
</dbReference>